<dbReference type="InParanoid" id="A0A0C3FNE8"/>
<sequence>MSLLPISFPQLPRSPPTTSHSNHNSSSKEIEIRLRNRFESQHRRYVPSIGSSVPQQRKADPEIINQLRTDVEGLLTELSGLSRRNNELMAAKDSGLAIICDLDTQLKEYK</sequence>
<dbReference type="OrthoDB" id="5588096at2759"/>
<evidence type="ECO:0000256" key="1">
    <source>
        <dbReference type="SAM" id="MobiDB-lite"/>
    </source>
</evidence>
<reference evidence="2 3" key="1">
    <citation type="submission" date="2014-04" db="EMBL/GenBank/DDBJ databases">
        <authorList>
            <consortium name="DOE Joint Genome Institute"/>
            <person name="Kuo A."/>
            <person name="Tarkka M."/>
            <person name="Buscot F."/>
            <person name="Kohler A."/>
            <person name="Nagy L.G."/>
            <person name="Floudas D."/>
            <person name="Copeland A."/>
            <person name="Barry K.W."/>
            <person name="Cichocki N."/>
            <person name="Veneault-Fourrey C."/>
            <person name="LaButti K."/>
            <person name="Lindquist E.A."/>
            <person name="Lipzen A."/>
            <person name="Lundell T."/>
            <person name="Morin E."/>
            <person name="Murat C."/>
            <person name="Sun H."/>
            <person name="Tunlid A."/>
            <person name="Henrissat B."/>
            <person name="Grigoriev I.V."/>
            <person name="Hibbett D.S."/>
            <person name="Martin F."/>
            <person name="Nordberg H.P."/>
            <person name="Cantor M.N."/>
            <person name="Hua S.X."/>
        </authorList>
    </citation>
    <scope>NUCLEOTIDE SEQUENCE [LARGE SCALE GENOMIC DNA]</scope>
    <source>
        <strain evidence="2 3">F 1598</strain>
    </source>
</reference>
<name>A0A0C3FNE8_PILCF</name>
<feature type="compositionally biased region" description="Low complexity" evidence="1">
    <location>
        <begin position="16"/>
        <end position="25"/>
    </location>
</feature>
<organism evidence="2 3">
    <name type="scientific">Piloderma croceum (strain F 1598)</name>
    <dbReference type="NCBI Taxonomy" id="765440"/>
    <lineage>
        <taxon>Eukaryota</taxon>
        <taxon>Fungi</taxon>
        <taxon>Dikarya</taxon>
        <taxon>Basidiomycota</taxon>
        <taxon>Agaricomycotina</taxon>
        <taxon>Agaricomycetes</taxon>
        <taxon>Agaricomycetidae</taxon>
        <taxon>Atheliales</taxon>
        <taxon>Atheliaceae</taxon>
        <taxon>Piloderma</taxon>
    </lineage>
</organism>
<proteinExistence type="predicted"/>
<dbReference type="HOGENOM" id="CLU_2171992_0_0_1"/>
<dbReference type="STRING" id="765440.A0A0C3FNE8"/>
<dbReference type="Proteomes" id="UP000054166">
    <property type="component" value="Unassembled WGS sequence"/>
</dbReference>
<protein>
    <submittedName>
        <fullName evidence="2">Uncharacterized protein</fullName>
    </submittedName>
</protein>
<keyword evidence="3" id="KW-1185">Reference proteome</keyword>
<reference evidence="3" key="2">
    <citation type="submission" date="2015-01" db="EMBL/GenBank/DDBJ databases">
        <title>Evolutionary Origins and Diversification of the Mycorrhizal Mutualists.</title>
        <authorList>
            <consortium name="DOE Joint Genome Institute"/>
            <consortium name="Mycorrhizal Genomics Consortium"/>
            <person name="Kohler A."/>
            <person name="Kuo A."/>
            <person name="Nagy L.G."/>
            <person name="Floudas D."/>
            <person name="Copeland A."/>
            <person name="Barry K.W."/>
            <person name="Cichocki N."/>
            <person name="Veneault-Fourrey C."/>
            <person name="LaButti K."/>
            <person name="Lindquist E.A."/>
            <person name="Lipzen A."/>
            <person name="Lundell T."/>
            <person name="Morin E."/>
            <person name="Murat C."/>
            <person name="Riley R."/>
            <person name="Ohm R."/>
            <person name="Sun H."/>
            <person name="Tunlid A."/>
            <person name="Henrissat B."/>
            <person name="Grigoriev I.V."/>
            <person name="Hibbett D.S."/>
            <person name="Martin F."/>
        </authorList>
    </citation>
    <scope>NUCLEOTIDE SEQUENCE [LARGE SCALE GENOMIC DNA]</scope>
    <source>
        <strain evidence="3">F 1598</strain>
    </source>
</reference>
<evidence type="ECO:0000313" key="2">
    <source>
        <dbReference type="EMBL" id="KIM81254.1"/>
    </source>
</evidence>
<accession>A0A0C3FNE8</accession>
<dbReference type="EMBL" id="KN833000">
    <property type="protein sequence ID" value="KIM81254.1"/>
    <property type="molecule type" value="Genomic_DNA"/>
</dbReference>
<dbReference type="AlphaFoldDB" id="A0A0C3FNE8"/>
<feature type="region of interest" description="Disordered" evidence="1">
    <location>
        <begin position="1"/>
        <end position="30"/>
    </location>
</feature>
<evidence type="ECO:0000313" key="3">
    <source>
        <dbReference type="Proteomes" id="UP000054166"/>
    </source>
</evidence>
<gene>
    <name evidence="2" type="ORF">PILCRDRAFT_8926</name>
</gene>